<evidence type="ECO:0000313" key="4">
    <source>
        <dbReference type="Proteomes" id="UP000325286"/>
    </source>
</evidence>
<reference evidence="3 4" key="1">
    <citation type="submission" date="2019-08" db="EMBL/GenBank/DDBJ databases">
        <title>Deep-cultivation of Planctomycetes and their phenomic and genomic characterization uncovers novel biology.</title>
        <authorList>
            <person name="Wiegand S."/>
            <person name="Jogler M."/>
            <person name="Boedeker C."/>
            <person name="Pinto D."/>
            <person name="Vollmers J."/>
            <person name="Rivas-Marin E."/>
            <person name="Kohn T."/>
            <person name="Peeters S.H."/>
            <person name="Heuer A."/>
            <person name="Rast P."/>
            <person name="Oberbeckmann S."/>
            <person name="Bunk B."/>
            <person name="Jeske O."/>
            <person name="Meyerdierks A."/>
            <person name="Storesund J.E."/>
            <person name="Kallscheuer N."/>
            <person name="Luecker S."/>
            <person name="Lage O.M."/>
            <person name="Pohl T."/>
            <person name="Merkel B.J."/>
            <person name="Hornburger P."/>
            <person name="Mueller R.-W."/>
            <person name="Bruemmer F."/>
            <person name="Labrenz M."/>
            <person name="Spormann A.M."/>
            <person name="Op den Camp H."/>
            <person name="Overmann J."/>
            <person name="Amann R."/>
            <person name="Jetten M.S.M."/>
            <person name="Mascher T."/>
            <person name="Medema M.H."/>
            <person name="Devos D.P."/>
            <person name="Kaster A.-K."/>
            <person name="Ovreas L."/>
            <person name="Rohde M."/>
            <person name="Galperin M.Y."/>
            <person name="Jogler C."/>
        </authorList>
    </citation>
    <scope>NUCLEOTIDE SEQUENCE [LARGE SCALE GENOMIC DNA]</scope>
    <source>
        <strain evidence="3 4">UC8</strain>
    </source>
</reference>
<organism evidence="3 4">
    <name type="scientific">Roseimaritima ulvae</name>
    <dbReference type="NCBI Taxonomy" id="980254"/>
    <lineage>
        <taxon>Bacteria</taxon>
        <taxon>Pseudomonadati</taxon>
        <taxon>Planctomycetota</taxon>
        <taxon>Planctomycetia</taxon>
        <taxon>Pirellulales</taxon>
        <taxon>Pirellulaceae</taxon>
        <taxon>Roseimaritima</taxon>
    </lineage>
</organism>
<feature type="domain" description="NIPSNAP" evidence="2">
    <location>
        <begin position="156"/>
        <end position="259"/>
    </location>
</feature>
<dbReference type="SUPFAM" id="SSF54909">
    <property type="entry name" value="Dimeric alpha+beta barrel"/>
    <property type="match status" value="2"/>
</dbReference>
<protein>
    <recommendedName>
        <fullName evidence="2">NIPSNAP domain-containing protein</fullName>
    </recommendedName>
</protein>
<name>A0A5B9QM37_9BACT</name>
<dbReference type="KEGG" id="rul:UC8_00290"/>
<feature type="chain" id="PRO_5022658622" description="NIPSNAP domain-containing protein" evidence="1">
    <location>
        <begin position="21"/>
        <end position="260"/>
    </location>
</feature>
<evidence type="ECO:0000256" key="1">
    <source>
        <dbReference type="SAM" id="SignalP"/>
    </source>
</evidence>
<evidence type="ECO:0000259" key="2">
    <source>
        <dbReference type="Pfam" id="PF07978"/>
    </source>
</evidence>
<dbReference type="Pfam" id="PF07978">
    <property type="entry name" value="NIPSNAP"/>
    <property type="match status" value="1"/>
</dbReference>
<sequence length="260" mass="28986" precursor="true">MRLLALFSVVCMALAPLAAADPPQDQSARQYYEVRTYSLGEKGDEAALDKYFRDALLPALQRQGIGPVGVLHDPQAEAADRQLVLILPYDHPNQITAVQRDLDADADYQSAAAEYLNRPADQPAFARLSSELLWAFECMPQLKVPAEVAAGKDRLYELRVYESATERLGALKVDMFNNGEVPIFLDSGIRPVFFGQAIVGPRQPNLTYLTVYENDEVRQAGWKAFLAHPDWATLKATPKYANTVSKIHKQILHAKPYSQL</sequence>
<dbReference type="AlphaFoldDB" id="A0A5B9QM37"/>
<dbReference type="Proteomes" id="UP000325286">
    <property type="component" value="Chromosome"/>
</dbReference>
<feature type="signal peptide" evidence="1">
    <location>
        <begin position="1"/>
        <end position="20"/>
    </location>
</feature>
<keyword evidence="1" id="KW-0732">Signal</keyword>
<accession>A0A5B9QM37</accession>
<evidence type="ECO:0000313" key="3">
    <source>
        <dbReference type="EMBL" id="QEG38076.1"/>
    </source>
</evidence>
<gene>
    <name evidence="3" type="ORF">UC8_00290</name>
</gene>
<dbReference type="RefSeq" id="WP_238388725.1">
    <property type="nucleotide sequence ID" value="NZ_CP042914.1"/>
</dbReference>
<proteinExistence type="predicted"/>
<dbReference type="InterPro" id="IPR012577">
    <property type="entry name" value="NIPSNAP"/>
</dbReference>
<dbReference type="EMBL" id="CP042914">
    <property type="protein sequence ID" value="QEG38076.1"/>
    <property type="molecule type" value="Genomic_DNA"/>
</dbReference>
<keyword evidence="4" id="KW-1185">Reference proteome</keyword>
<dbReference type="Gene3D" id="3.30.70.100">
    <property type="match status" value="2"/>
</dbReference>
<dbReference type="InterPro" id="IPR011008">
    <property type="entry name" value="Dimeric_a/b-barrel"/>
</dbReference>